<evidence type="ECO:0000313" key="2">
    <source>
        <dbReference type="Proteomes" id="UP000646365"/>
    </source>
</evidence>
<keyword evidence="2" id="KW-1185">Reference proteome</keyword>
<sequence length="58" mass="6437">MAALSWREIHVAYGDELMSKIVSGLRRGGGPRGGKVLPHAHEFHLAHFRYGGSTPRRL</sequence>
<name>A0A8J2YS80_9PROT</name>
<dbReference type="Proteomes" id="UP000646365">
    <property type="component" value="Unassembled WGS sequence"/>
</dbReference>
<dbReference type="AlphaFoldDB" id="A0A8J2YS80"/>
<accession>A0A8J2YS80</accession>
<reference evidence="1" key="2">
    <citation type="submission" date="2020-09" db="EMBL/GenBank/DDBJ databases">
        <authorList>
            <person name="Sun Q."/>
            <person name="Zhou Y."/>
        </authorList>
    </citation>
    <scope>NUCLEOTIDE SEQUENCE</scope>
    <source>
        <strain evidence="1">CGMCC 1.15725</strain>
    </source>
</reference>
<reference evidence="1" key="1">
    <citation type="journal article" date="2014" name="Int. J. Syst. Evol. Microbiol.">
        <title>Complete genome sequence of Corynebacterium casei LMG S-19264T (=DSM 44701T), isolated from a smear-ripened cheese.</title>
        <authorList>
            <consortium name="US DOE Joint Genome Institute (JGI-PGF)"/>
            <person name="Walter F."/>
            <person name="Albersmeier A."/>
            <person name="Kalinowski J."/>
            <person name="Ruckert C."/>
        </authorList>
    </citation>
    <scope>NUCLEOTIDE SEQUENCE</scope>
    <source>
        <strain evidence="1">CGMCC 1.15725</strain>
    </source>
</reference>
<protein>
    <submittedName>
        <fullName evidence="1">Uncharacterized protein</fullName>
    </submittedName>
</protein>
<organism evidence="1 2">
    <name type="scientific">Aliidongia dinghuensis</name>
    <dbReference type="NCBI Taxonomy" id="1867774"/>
    <lineage>
        <taxon>Bacteria</taxon>
        <taxon>Pseudomonadati</taxon>
        <taxon>Pseudomonadota</taxon>
        <taxon>Alphaproteobacteria</taxon>
        <taxon>Rhodospirillales</taxon>
        <taxon>Dongiaceae</taxon>
        <taxon>Aliidongia</taxon>
    </lineage>
</organism>
<dbReference type="EMBL" id="BMJQ01000004">
    <property type="protein sequence ID" value="GGF12678.1"/>
    <property type="molecule type" value="Genomic_DNA"/>
</dbReference>
<evidence type="ECO:0000313" key="1">
    <source>
        <dbReference type="EMBL" id="GGF12678.1"/>
    </source>
</evidence>
<gene>
    <name evidence="1" type="ORF">GCM10011611_17900</name>
</gene>
<proteinExistence type="predicted"/>
<comment type="caution">
    <text evidence="1">The sequence shown here is derived from an EMBL/GenBank/DDBJ whole genome shotgun (WGS) entry which is preliminary data.</text>
</comment>